<accession>A0A1G4RSM6</accession>
<proteinExistence type="inferred from homology"/>
<feature type="signal peptide" evidence="10">
    <location>
        <begin position="1"/>
        <end position="40"/>
    </location>
</feature>
<dbReference type="Gene3D" id="2.170.130.10">
    <property type="entry name" value="TonB-dependent receptor, plug domain"/>
    <property type="match status" value="1"/>
</dbReference>
<keyword evidence="13" id="KW-0675">Receptor</keyword>
<dbReference type="Proteomes" id="UP000199150">
    <property type="component" value="Unassembled WGS sequence"/>
</dbReference>
<dbReference type="InterPro" id="IPR000531">
    <property type="entry name" value="Beta-barrel_TonB"/>
</dbReference>
<dbReference type="InterPro" id="IPR037066">
    <property type="entry name" value="Plug_dom_sf"/>
</dbReference>
<keyword evidence="6 8" id="KW-0472">Membrane</keyword>
<evidence type="ECO:0000259" key="11">
    <source>
        <dbReference type="Pfam" id="PF00593"/>
    </source>
</evidence>
<comment type="subcellular location">
    <subcellularLocation>
        <location evidence="1 8">Cell outer membrane</location>
        <topology evidence="1 8">Multi-pass membrane protein</topology>
    </subcellularLocation>
</comment>
<dbReference type="PANTHER" id="PTHR40980">
    <property type="entry name" value="PLUG DOMAIN-CONTAINING PROTEIN"/>
    <property type="match status" value="1"/>
</dbReference>
<dbReference type="PANTHER" id="PTHR40980:SF3">
    <property type="entry name" value="TONB-DEPENDENT RECEPTOR-LIKE BETA-BARREL DOMAIN-CONTAINING PROTEIN"/>
    <property type="match status" value="1"/>
</dbReference>
<protein>
    <submittedName>
        <fullName evidence="13">TonB-dependent receptor</fullName>
    </submittedName>
</protein>
<evidence type="ECO:0000256" key="7">
    <source>
        <dbReference type="ARBA" id="ARBA00023237"/>
    </source>
</evidence>
<keyword evidence="14" id="KW-1185">Reference proteome</keyword>
<dbReference type="STRING" id="260084.SAMN02927928_2093"/>
<dbReference type="SUPFAM" id="SSF56935">
    <property type="entry name" value="Porins"/>
    <property type="match status" value="1"/>
</dbReference>
<keyword evidence="5 9" id="KW-0798">TonB box</keyword>
<dbReference type="InterPro" id="IPR036942">
    <property type="entry name" value="Beta-barrel_TonB_sf"/>
</dbReference>
<evidence type="ECO:0000256" key="3">
    <source>
        <dbReference type="ARBA" id="ARBA00022452"/>
    </source>
</evidence>
<evidence type="ECO:0000256" key="6">
    <source>
        <dbReference type="ARBA" id="ARBA00023136"/>
    </source>
</evidence>
<organism evidence="13 14">
    <name type="scientific">Asticcacaulis taihuensis</name>
    <dbReference type="NCBI Taxonomy" id="260084"/>
    <lineage>
        <taxon>Bacteria</taxon>
        <taxon>Pseudomonadati</taxon>
        <taxon>Pseudomonadota</taxon>
        <taxon>Alphaproteobacteria</taxon>
        <taxon>Caulobacterales</taxon>
        <taxon>Caulobacteraceae</taxon>
        <taxon>Asticcacaulis</taxon>
    </lineage>
</organism>
<dbReference type="RefSeq" id="WP_090647442.1">
    <property type="nucleotide sequence ID" value="NZ_CBCRYE010000001.1"/>
</dbReference>
<evidence type="ECO:0000313" key="14">
    <source>
        <dbReference type="Proteomes" id="UP000199150"/>
    </source>
</evidence>
<keyword evidence="4 8" id="KW-0812">Transmembrane</keyword>
<evidence type="ECO:0000256" key="10">
    <source>
        <dbReference type="SAM" id="SignalP"/>
    </source>
</evidence>
<dbReference type="PROSITE" id="PS52016">
    <property type="entry name" value="TONB_DEPENDENT_REC_3"/>
    <property type="match status" value="1"/>
</dbReference>
<evidence type="ECO:0000256" key="5">
    <source>
        <dbReference type="ARBA" id="ARBA00023077"/>
    </source>
</evidence>
<dbReference type="CDD" id="cd01347">
    <property type="entry name" value="ligand_gated_channel"/>
    <property type="match status" value="1"/>
</dbReference>
<dbReference type="NCBIfam" id="TIGR01782">
    <property type="entry name" value="TonB-Xanth-Caul"/>
    <property type="match status" value="1"/>
</dbReference>
<evidence type="ECO:0000256" key="1">
    <source>
        <dbReference type="ARBA" id="ARBA00004571"/>
    </source>
</evidence>
<dbReference type="OrthoDB" id="5476657at2"/>
<evidence type="ECO:0000313" key="13">
    <source>
        <dbReference type="EMBL" id="SCW59874.1"/>
    </source>
</evidence>
<feature type="chain" id="PRO_5011625690" evidence="10">
    <location>
        <begin position="41"/>
        <end position="989"/>
    </location>
</feature>
<reference evidence="14" key="1">
    <citation type="submission" date="2016-10" db="EMBL/GenBank/DDBJ databases">
        <authorList>
            <person name="Varghese N."/>
            <person name="Submissions S."/>
        </authorList>
    </citation>
    <scope>NUCLEOTIDE SEQUENCE [LARGE SCALE GENOMIC DNA]</scope>
    <source>
        <strain evidence="14">CGMCC 1.3431</strain>
    </source>
</reference>
<dbReference type="Pfam" id="PF07715">
    <property type="entry name" value="Plug"/>
    <property type="match status" value="1"/>
</dbReference>
<dbReference type="GO" id="GO:0009279">
    <property type="term" value="C:cell outer membrane"/>
    <property type="evidence" value="ECO:0007669"/>
    <property type="project" value="UniProtKB-SubCell"/>
</dbReference>
<dbReference type="EMBL" id="FMTS01000003">
    <property type="protein sequence ID" value="SCW59874.1"/>
    <property type="molecule type" value="Genomic_DNA"/>
</dbReference>
<keyword evidence="10" id="KW-0732">Signal</keyword>
<keyword evidence="2 8" id="KW-0813">Transport</keyword>
<evidence type="ECO:0000256" key="8">
    <source>
        <dbReference type="PROSITE-ProRule" id="PRU01360"/>
    </source>
</evidence>
<evidence type="ECO:0000256" key="2">
    <source>
        <dbReference type="ARBA" id="ARBA00022448"/>
    </source>
</evidence>
<feature type="domain" description="TonB-dependent receptor plug" evidence="12">
    <location>
        <begin position="76"/>
        <end position="189"/>
    </location>
</feature>
<evidence type="ECO:0000259" key="12">
    <source>
        <dbReference type="Pfam" id="PF07715"/>
    </source>
</evidence>
<keyword evidence="3 8" id="KW-1134">Transmembrane beta strand</keyword>
<dbReference type="AlphaFoldDB" id="A0A1G4RSM6"/>
<feature type="domain" description="TonB-dependent receptor-like beta-barrel" evidence="11">
    <location>
        <begin position="465"/>
        <end position="948"/>
    </location>
</feature>
<dbReference type="InterPro" id="IPR010104">
    <property type="entry name" value="TonB_rcpt_bac"/>
</dbReference>
<dbReference type="InterPro" id="IPR012910">
    <property type="entry name" value="Plug_dom"/>
</dbReference>
<comment type="similarity">
    <text evidence="8 9">Belongs to the TonB-dependent receptor family.</text>
</comment>
<evidence type="ECO:0000256" key="4">
    <source>
        <dbReference type="ARBA" id="ARBA00022692"/>
    </source>
</evidence>
<dbReference type="Pfam" id="PF00593">
    <property type="entry name" value="TonB_dep_Rec_b-barrel"/>
    <property type="match status" value="1"/>
</dbReference>
<dbReference type="InterPro" id="IPR039426">
    <property type="entry name" value="TonB-dep_rcpt-like"/>
</dbReference>
<name>A0A1G4RSM6_9CAUL</name>
<dbReference type="Gene3D" id="2.40.170.20">
    <property type="entry name" value="TonB-dependent receptor, beta-barrel domain"/>
    <property type="match status" value="1"/>
</dbReference>
<sequence length="989" mass="108341">MLKPTDARTASTFTKALALSASVAAIILAAGGLYVAPAMAQDAAPAAAPTAAPADDSTLVIVTGFRGSLQTAISEKKRSTDMIDVIKSEDIGQFPDLNLAESLQRIPGVSIDRDGGEGKQITVRGLNSEFSRTRLNGLEALATTGSKDSSGGTNRGRGFDFNVFAADLFNSLTVRKSLSAEIEEGSLGATVDLQTARPFDYKGFTMAGSLQAGYNDASKQTEPRGTFMISNRWADGKLGALLSVAYGTRTVIEDSTNTTRWENAYANGNAGRIGSYSTDGGQTFIPVKPCINNSANQCNTTETNSKNPVLTDPEALKISHALHPRIPRYNHFETDQERLGITAAFQMRPNPNTLFTLEGMYATFGSNRDEWEIEGISFSRTGAGFPKSSVYDYTIDNEGTMTKASFNDVDIRAEHRYDELKTTFQQLNLTWDQNWGDRLTSKLLIGASDSLQDNPEQTTFTFESYNVDGYSYDYSDMTHPVFNYGTSSTGCSPDQACYWTYSSSKTNGDASLIRLRPQSVENSFATAKLDLKYELTDNIDIKFGASSKKYEFTSIEYGRYTTDPLTRVEDASGAIVSAINSDIAGYSETVTVGGNTYLIPNLDKIRDTFDYNCNCSNAYGDFKVNTTNSSSRAGNRNAEEVDTGYYLQADFKGQLGSMPFRGNIGTREVRTRTTVSGYVGTSAGSKLTTIHRSYTDSLPSMNVMIEPLENVYVRFAAAKTMARPTLLSMTPGGGSISTTNKTITTGNPYLDPTRANTMDLSVEWYPDKDSLFTVGLFEKDLKSYIQSRAQNFKLSELGYNYADLGETSDVEYLVTTPVNTPGGKLKGFEINLQKPFTFLPGFLSHTGGILNYTHVESKIQYYTSASATTTTEADLLGLSPEAWNATLYYEGEKLSGRVAASYRDGYLSQLSPGSSADFWGKHKTLNFDAQMTYKINKQLTLVLEGINLTNEPDDRYIAYNTAQGNTAQNLLYDYGTSGRQYYLGLRYKY</sequence>
<keyword evidence="7 8" id="KW-0998">Cell outer membrane</keyword>
<evidence type="ECO:0000256" key="9">
    <source>
        <dbReference type="RuleBase" id="RU003357"/>
    </source>
</evidence>
<gene>
    <name evidence="13" type="ORF">SAMN02927928_2093</name>
</gene>